<evidence type="ECO:0000313" key="2">
    <source>
        <dbReference type="Proteomes" id="UP000294575"/>
    </source>
</evidence>
<dbReference type="AlphaFoldDB" id="A0A4R6TXG7"/>
<name>A0A4R6TXG7_9GAMM</name>
<dbReference type="RefSeq" id="WP_166627850.1">
    <property type="nucleotide sequence ID" value="NZ_LNJZ01000008.1"/>
</dbReference>
<dbReference type="Proteomes" id="UP000294575">
    <property type="component" value="Unassembled WGS sequence"/>
</dbReference>
<dbReference type="InterPro" id="IPR025293">
    <property type="entry name" value="YfiR/HmsC-like"/>
</dbReference>
<dbReference type="Pfam" id="PF13689">
    <property type="entry name" value="DUF4154"/>
    <property type="match status" value="1"/>
</dbReference>
<keyword evidence="2" id="KW-1185">Reference proteome</keyword>
<reference evidence="1 2" key="1">
    <citation type="submission" date="2019-03" db="EMBL/GenBank/DDBJ databases">
        <title>Genomic Encyclopedia of Type Strains, Phase IV (KMG-IV): sequencing the most valuable type-strain genomes for metagenomic binning, comparative biology and taxonomic classification.</title>
        <authorList>
            <person name="Goeker M."/>
        </authorList>
    </citation>
    <scope>NUCLEOTIDE SEQUENCE [LARGE SCALE GENOMIC DNA]</scope>
    <source>
        <strain evidence="1 2">DSM 28679</strain>
    </source>
</reference>
<organism evidence="1 2">
    <name type="scientific">Thiopseudomonas denitrificans</name>
    <dbReference type="NCBI Taxonomy" id="1501432"/>
    <lineage>
        <taxon>Bacteria</taxon>
        <taxon>Pseudomonadati</taxon>
        <taxon>Pseudomonadota</taxon>
        <taxon>Gammaproteobacteria</taxon>
        <taxon>Pseudomonadales</taxon>
        <taxon>Pseudomonadaceae</taxon>
        <taxon>Thiopseudomonas</taxon>
    </lineage>
</organism>
<sequence length="164" mass="17760">MMLLVPAAHANTDAETRLTAVFLGRFASYVDWPPAERAHFVITVLGDNPFGALLDELYRNKHIQGKPVELHYAQTLKQIGPTDILFINLHSASGRLAAIQFAHQHGALSISESRGFADSGGIIQLNVVEQKPQIKINYAAAVASGLKIGSPLLSIATVLRKDQP</sequence>
<dbReference type="EMBL" id="SNYK01000005">
    <property type="protein sequence ID" value="TDQ38231.1"/>
    <property type="molecule type" value="Genomic_DNA"/>
</dbReference>
<protein>
    <submittedName>
        <fullName evidence="1">Uncharacterized protein DUF4154</fullName>
    </submittedName>
</protein>
<evidence type="ECO:0000313" key="1">
    <source>
        <dbReference type="EMBL" id="TDQ38231.1"/>
    </source>
</evidence>
<gene>
    <name evidence="1" type="ORF">DFQ45_105142</name>
</gene>
<comment type="caution">
    <text evidence="1">The sequence shown here is derived from an EMBL/GenBank/DDBJ whole genome shotgun (WGS) entry which is preliminary data.</text>
</comment>
<accession>A0A4R6TXG7</accession>
<proteinExistence type="predicted"/>